<dbReference type="InParanoid" id="A0A5C7EN83"/>
<dbReference type="Pfam" id="PF00072">
    <property type="entry name" value="Response_reg"/>
    <property type="match status" value="1"/>
</dbReference>
<dbReference type="Pfam" id="PF03861">
    <property type="entry name" value="ANTAR"/>
    <property type="match status" value="1"/>
</dbReference>
<dbReference type="OrthoDB" id="9782798at2"/>
<dbReference type="Proteomes" id="UP000321201">
    <property type="component" value="Unassembled WGS sequence"/>
</dbReference>
<dbReference type="Gene3D" id="1.10.10.10">
    <property type="entry name" value="Winged helix-like DNA-binding domain superfamily/Winged helix DNA-binding domain"/>
    <property type="match status" value="1"/>
</dbReference>
<dbReference type="SMART" id="SM01012">
    <property type="entry name" value="ANTAR"/>
    <property type="match status" value="1"/>
</dbReference>
<comment type="caution">
    <text evidence="4">The sequence shown here is derived from an EMBL/GenBank/DDBJ whole genome shotgun (WGS) entry which is preliminary data.</text>
</comment>
<dbReference type="Gene3D" id="3.40.50.2300">
    <property type="match status" value="1"/>
</dbReference>
<evidence type="ECO:0000313" key="5">
    <source>
        <dbReference type="Proteomes" id="UP000321201"/>
    </source>
</evidence>
<feature type="domain" description="Response regulatory" evidence="2">
    <location>
        <begin position="2"/>
        <end position="116"/>
    </location>
</feature>
<dbReference type="InterPro" id="IPR008327">
    <property type="entry name" value="Sig_transdc_resp-reg_antiterm"/>
</dbReference>
<dbReference type="AlphaFoldDB" id="A0A5C7EN83"/>
<dbReference type="SUPFAM" id="SSF52172">
    <property type="entry name" value="CheY-like"/>
    <property type="match status" value="1"/>
</dbReference>
<dbReference type="EMBL" id="VPFL01000003">
    <property type="protein sequence ID" value="TXF13049.1"/>
    <property type="molecule type" value="Genomic_DNA"/>
</dbReference>
<dbReference type="InterPro" id="IPR001789">
    <property type="entry name" value="Sig_transdc_resp-reg_receiver"/>
</dbReference>
<dbReference type="InterPro" id="IPR005561">
    <property type="entry name" value="ANTAR"/>
</dbReference>
<organism evidence="4 5">
    <name type="scientific">Pelomicrobium methylotrophicum</name>
    <dbReference type="NCBI Taxonomy" id="2602750"/>
    <lineage>
        <taxon>Bacteria</taxon>
        <taxon>Pseudomonadati</taxon>
        <taxon>Pseudomonadota</taxon>
        <taxon>Hydrogenophilia</taxon>
        <taxon>Hydrogenophilia incertae sedis</taxon>
        <taxon>Pelomicrobium</taxon>
    </lineage>
</organism>
<dbReference type="PROSITE" id="PS50110">
    <property type="entry name" value="RESPONSE_REGULATORY"/>
    <property type="match status" value="1"/>
</dbReference>
<keyword evidence="1" id="KW-0597">Phosphoprotein</keyword>
<sequence>MRILLVDETPERAEGLRAALARAGHEVMAQLPDTLALLSQIETLQPDLIIVDTDSPGRDMLEHLCAVTERTPRPVVMFTFDGSHERIREAIHAGVSAYVVGRPDQREVAPLIEEAVVRFQHFQALRRQLQEARSRLAERKVIERAKGLLMKHRGMAEEEAYHALRRLAMARNQRIAEVARRVLDMAELIG</sequence>
<protein>
    <submittedName>
        <fullName evidence="4">ANTAR domain-containing protein</fullName>
    </submittedName>
</protein>
<evidence type="ECO:0000259" key="2">
    <source>
        <dbReference type="PROSITE" id="PS50110"/>
    </source>
</evidence>
<accession>A0A5C7EN83</accession>
<proteinExistence type="predicted"/>
<dbReference type="GO" id="GO:0003723">
    <property type="term" value="F:RNA binding"/>
    <property type="evidence" value="ECO:0007669"/>
    <property type="project" value="InterPro"/>
</dbReference>
<gene>
    <name evidence="4" type="ORF">FR698_02955</name>
</gene>
<name>A0A5C7EN83_9PROT</name>
<evidence type="ECO:0000259" key="3">
    <source>
        <dbReference type="PROSITE" id="PS50921"/>
    </source>
</evidence>
<feature type="modified residue" description="4-aspartylphosphate" evidence="1">
    <location>
        <position position="52"/>
    </location>
</feature>
<reference evidence="4 5" key="1">
    <citation type="submission" date="2019-08" db="EMBL/GenBank/DDBJ databases">
        <title>Pelomicrobium methylotrophicum gen. nov., sp. nov. a moderately thermophilic, facultatively anaerobic, lithoautotrophic and methylotrophic bacterium isolated from a terrestrial mud volcano.</title>
        <authorList>
            <person name="Slobodkina G.B."/>
            <person name="Merkel A.Y."/>
            <person name="Slobodkin A.I."/>
        </authorList>
    </citation>
    <scope>NUCLEOTIDE SEQUENCE [LARGE SCALE GENOMIC DNA]</scope>
    <source>
        <strain evidence="4 5">SM250</strain>
    </source>
</reference>
<dbReference type="RefSeq" id="WP_147798693.1">
    <property type="nucleotide sequence ID" value="NZ_VPFL01000003.1"/>
</dbReference>
<dbReference type="InterPro" id="IPR036388">
    <property type="entry name" value="WH-like_DNA-bd_sf"/>
</dbReference>
<dbReference type="InterPro" id="IPR051015">
    <property type="entry name" value="EvgA-like"/>
</dbReference>
<dbReference type="PIRSF" id="PIRSF036382">
    <property type="entry name" value="RR_antiterm"/>
    <property type="match status" value="1"/>
</dbReference>
<dbReference type="SMART" id="SM00448">
    <property type="entry name" value="REC"/>
    <property type="match status" value="1"/>
</dbReference>
<dbReference type="PANTHER" id="PTHR45566:SF1">
    <property type="entry name" value="HTH-TYPE TRANSCRIPTIONAL REGULATOR YHJB-RELATED"/>
    <property type="match status" value="1"/>
</dbReference>
<dbReference type="GO" id="GO:0000160">
    <property type="term" value="P:phosphorelay signal transduction system"/>
    <property type="evidence" value="ECO:0007669"/>
    <property type="project" value="InterPro"/>
</dbReference>
<feature type="domain" description="ANTAR" evidence="3">
    <location>
        <begin position="122"/>
        <end position="183"/>
    </location>
</feature>
<dbReference type="InterPro" id="IPR011006">
    <property type="entry name" value="CheY-like_superfamily"/>
</dbReference>
<dbReference type="PROSITE" id="PS50921">
    <property type="entry name" value="ANTAR"/>
    <property type="match status" value="1"/>
</dbReference>
<evidence type="ECO:0000313" key="4">
    <source>
        <dbReference type="EMBL" id="TXF13049.1"/>
    </source>
</evidence>
<keyword evidence="5" id="KW-1185">Reference proteome</keyword>
<evidence type="ECO:0000256" key="1">
    <source>
        <dbReference type="PROSITE-ProRule" id="PRU00169"/>
    </source>
</evidence>
<dbReference type="PANTHER" id="PTHR45566">
    <property type="entry name" value="HTH-TYPE TRANSCRIPTIONAL REGULATOR YHJB-RELATED"/>
    <property type="match status" value="1"/>
</dbReference>